<organism evidence="1 2">
    <name type="scientific">Cichorium intybus</name>
    <name type="common">Chicory</name>
    <dbReference type="NCBI Taxonomy" id="13427"/>
    <lineage>
        <taxon>Eukaryota</taxon>
        <taxon>Viridiplantae</taxon>
        <taxon>Streptophyta</taxon>
        <taxon>Embryophyta</taxon>
        <taxon>Tracheophyta</taxon>
        <taxon>Spermatophyta</taxon>
        <taxon>Magnoliopsida</taxon>
        <taxon>eudicotyledons</taxon>
        <taxon>Gunneridae</taxon>
        <taxon>Pentapetalae</taxon>
        <taxon>asterids</taxon>
        <taxon>campanulids</taxon>
        <taxon>Asterales</taxon>
        <taxon>Asteraceae</taxon>
        <taxon>Cichorioideae</taxon>
        <taxon>Cichorieae</taxon>
        <taxon>Cichoriinae</taxon>
        <taxon>Cichorium</taxon>
    </lineage>
</organism>
<dbReference type="EMBL" id="CM042013">
    <property type="protein sequence ID" value="KAI3740859.1"/>
    <property type="molecule type" value="Genomic_DNA"/>
</dbReference>
<protein>
    <submittedName>
        <fullName evidence="1">Uncharacterized protein</fullName>
    </submittedName>
</protein>
<keyword evidence="2" id="KW-1185">Reference proteome</keyword>
<accession>A0ACB9D2N6</accession>
<sequence length="352" mass="40335">MLRFATYRETNGGKLLSLLISMESSDPPFHEFYKELFDNEKEIKDNFKVVDKAEERELPLIDLGQLSRGLEDEKCKKEIAKASQEWGFFQVVNHGVSSEVLEKMRCEQVKLFKRPFLEKANGHPNFNFLSGSYQWGTPSATCLRQLAWSEAFHVPLADISTTGDFSTLSTTTKELATKICDLAQILAAILAEELGHDSDFFREDCSATTCYLRMNRYPACPISPEVFGLMPHTDSDFLTILHQDQVGGLQLVKDGRWITVKPNPDALIINIGDLFQAWSNNVYKSVEHRVVANKHVERYSIAYFFCPSYETIIQSCVENSLYRKFSFREFRQQVQDDVKILGRKIGLPRFII</sequence>
<evidence type="ECO:0000313" key="2">
    <source>
        <dbReference type="Proteomes" id="UP001055811"/>
    </source>
</evidence>
<proteinExistence type="predicted"/>
<comment type="caution">
    <text evidence="1">The sequence shown here is derived from an EMBL/GenBank/DDBJ whole genome shotgun (WGS) entry which is preliminary data.</text>
</comment>
<gene>
    <name evidence="1" type="ORF">L2E82_31333</name>
</gene>
<reference evidence="1 2" key="2">
    <citation type="journal article" date="2022" name="Mol. Ecol. Resour.">
        <title>The genomes of chicory, endive, great burdock and yacon provide insights into Asteraceae paleo-polyploidization history and plant inulin production.</title>
        <authorList>
            <person name="Fan W."/>
            <person name="Wang S."/>
            <person name="Wang H."/>
            <person name="Wang A."/>
            <person name="Jiang F."/>
            <person name="Liu H."/>
            <person name="Zhao H."/>
            <person name="Xu D."/>
            <person name="Zhang Y."/>
        </authorList>
    </citation>
    <scope>NUCLEOTIDE SEQUENCE [LARGE SCALE GENOMIC DNA]</scope>
    <source>
        <strain evidence="2">cv. Punajuju</strain>
        <tissue evidence="1">Leaves</tissue>
    </source>
</reference>
<reference evidence="2" key="1">
    <citation type="journal article" date="2022" name="Mol. Ecol. Resour.">
        <title>The genomes of chicory, endive, great burdock and yacon provide insights into Asteraceae palaeo-polyploidization history and plant inulin production.</title>
        <authorList>
            <person name="Fan W."/>
            <person name="Wang S."/>
            <person name="Wang H."/>
            <person name="Wang A."/>
            <person name="Jiang F."/>
            <person name="Liu H."/>
            <person name="Zhao H."/>
            <person name="Xu D."/>
            <person name="Zhang Y."/>
        </authorList>
    </citation>
    <scope>NUCLEOTIDE SEQUENCE [LARGE SCALE GENOMIC DNA]</scope>
    <source>
        <strain evidence="2">cv. Punajuju</strain>
    </source>
</reference>
<dbReference type="Proteomes" id="UP001055811">
    <property type="component" value="Linkage Group LG05"/>
</dbReference>
<name>A0ACB9D2N6_CICIN</name>
<evidence type="ECO:0000313" key="1">
    <source>
        <dbReference type="EMBL" id="KAI3740859.1"/>
    </source>
</evidence>